<dbReference type="OrthoDB" id="4064873at2759"/>
<dbReference type="GO" id="GO:0006351">
    <property type="term" value="P:DNA-templated transcription"/>
    <property type="evidence" value="ECO:0007669"/>
    <property type="project" value="InterPro"/>
</dbReference>
<dbReference type="SUPFAM" id="SSF57701">
    <property type="entry name" value="Zn2/Cys6 DNA-binding domain"/>
    <property type="match status" value="1"/>
</dbReference>
<organism evidence="9 10">
    <name type="scientific">Lachancea fermentati</name>
    <name type="common">Zygosaccharomyces fermentati</name>
    <dbReference type="NCBI Taxonomy" id="4955"/>
    <lineage>
        <taxon>Eukaryota</taxon>
        <taxon>Fungi</taxon>
        <taxon>Dikarya</taxon>
        <taxon>Ascomycota</taxon>
        <taxon>Saccharomycotina</taxon>
        <taxon>Saccharomycetes</taxon>
        <taxon>Saccharomycetales</taxon>
        <taxon>Saccharomycetaceae</taxon>
        <taxon>Lachancea</taxon>
    </lineage>
</organism>
<keyword evidence="3" id="KW-0805">Transcription regulation</keyword>
<dbReference type="GO" id="GO:0000978">
    <property type="term" value="F:RNA polymerase II cis-regulatory region sequence-specific DNA binding"/>
    <property type="evidence" value="ECO:0007669"/>
    <property type="project" value="TreeGrafter"/>
</dbReference>
<feature type="compositionally biased region" description="Polar residues" evidence="7">
    <location>
        <begin position="1"/>
        <end position="12"/>
    </location>
</feature>
<feature type="region of interest" description="Disordered" evidence="7">
    <location>
        <begin position="1"/>
        <end position="21"/>
    </location>
</feature>
<dbReference type="SMART" id="SM00066">
    <property type="entry name" value="GAL4"/>
    <property type="match status" value="1"/>
</dbReference>
<dbReference type="OMA" id="GWNMSGG"/>
<evidence type="ECO:0000256" key="6">
    <source>
        <dbReference type="ARBA" id="ARBA00023242"/>
    </source>
</evidence>
<dbReference type="InterPro" id="IPR007219">
    <property type="entry name" value="XnlR_reg_dom"/>
</dbReference>
<keyword evidence="2" id="KW-0862">Zinc</keyword>
<dbReference type="InterPro" id="IPR051127">
    <property type="entry name" value="Fungal_SecMet_Regulators"/>
</dbReference>
<sequence>MSIDPQSYNDPQTYGRDAGARQRVRVRKACQTCKRRKVKCNGVQPCSNCVKHGIPCTYQFRELTPGDAPAARTGSTSASPELLVAAAAAAAPPPPLAVARGPSGAASIGPPAAHAYAARAAHAVPSPWQTFSSDKYRFHRRYQNVLPSHLGRGLLAALPPTAAERHALKVPRVQCYGWNMSGGHYLGQQRRGPPAAQWEWQFDSPLQRGIAEKLVRAYFEHINGVFSILHEKVFWQQYHNGFLENQRNASDLFAALLYLVLATALRFAQGAGEKPGDKPGDKHGDTGAGAPVSPLVAWHEDEVTWLAPQLARGLEERLFETAHAAVSRLSFEWESFELIQAWLLIAAYLRTCHRQTSCWQALGRAVRMCNGMALYLNRFPAEHAPYDETRARSCFWSCFMLDKVISFQMGRTPELPLPAPQMVPPAGASAGETWFCSTSVAMCRLSLIIESCQRRNGEELGIEETCGVRAELRRWAEAVALDGAAAAAHPSLALRQVFLTYLDVRLTLEIRGLHQLLRSGDPAGVHCDDVRALWPLDAPALVELSAQAVQALRSIVDEGQFFVPWWLNLSLLFTASITCVALIDSGLQLARTRPLLKQCFDIWHYIEQAHPQNPPGMAAECIWCLKMLSHMSSLRLQLALDDLTTVVGVDHGDDSLNKNRFRQFGKVDDDHGAADADPTATVASENDSLMLELGDNDDLLSHIQWFDQWFDINSLDST</sequence>
<dbReference type="PANTHER" id="PTHR47424:SF3">
    <property type="entry name" value="REGULATORY PROTEIN GAL4"/>
    <property type="match status" value="1"/>
</dbReference>
<dbReference type="GO" id="GO:0005634">
    <property type="term" value="C:nucleus"/>
    <property type="evidence" value="ECO:0007669"/>
    <property type="project" value="TreeGrafter"/>
</dbReference>
<evidence type="ECO:0000256" key="7">
    <source>
        <dbReference type="SAM" id="MobiDB-lite"/>
    </source>
</evidence>
<evidence type="ECO:0000256" key="1">
    <source>
        <dbReference type="ARBA" id="ARBA00022723"/>
    </source>
</evidence>
<evidence type="ECO:0000256" key="5">
    <source>
        <dbReference type="ARBA" id="ARBA00023163"/>
    </source>
</evidence>
<name>A0A1G4MKT2_LACFM</name>
<dbReference type="GO" id="GO:0008270">
    <property type="term" value="F:zinc ion binding"/>
    <property type="evidence" value="ECO:0007669"/>
    <property type="project" value="InterPro"/>
</dbReference>
<proteinExistence type="predicted"/>
<dbReference type="GO" id="GO:0000981">
    <property type="term" value="F:DNA-binding transcription factor activity, RNA polymerase II-specific"/>
    <property type="evidence" value="ECO:0007669"/>
    <property type="project" value="InterPro"/>
</dbReference>
<dbReference type="InterPro" id="IPR036864">
    <property type="entry name" value="Zn2-C6_fun-type_DNA-bd_sf"/>
</dbReference>
<evidence type="ECO:0000313" key="10">
    <source>
        <dbReference type="Proteomes" id="UP000190831"/>
    </source>
</evidence>
<evidence type="ECO:0000256" key="3">
    <source>
        <dbReference type="ARBA" id="ARBA00023015"/>
    </source>
</evidence>
<dbReference type="Proteomes" id="UP000190831">
    <property type="component" value="Chromosome H"/>
</dbReference>
<dbReference type="CDD" id="cd00067">
    <property type="entry name" value="GAL4"/>
    <property type="match status" value="1"/>
</dbReference>
<protein>
    <submittedName>
        <fullName evidence="9">LAFE_0H15236g1_1</fullName>
    </submittedName>
</protein>
<dbReference type="PROSITE" id="PS00463">
    <property type="entry name" value="ZN2_CY6_FUNGAL_1"/>
    <property type="match status" value="1"/>
</dbReference>
<gene>
    <name evidence="9" type="ORF">LAFE_0H15236G</name>
</gene>
<dbReference type="Pfam" id="PF00172">
    <property type="entry name" value="Zn_clus"/>
    <property type="match status" value="1"/>
</dbReference>
<evidence type="ECO:0000259" key="8">
    <source>
        <dbReference type="PROSITE" id="PS50048"/>
    </source>
</evidence>
<dbReference type="Gene3D" id="4.10.240.10">
    <property type="entry name" value="Zn(2)-C6 fungal-type DNA-binding domain"/>
    <property type="match status" value="1"/>
</dbReference>
<reference evidence="9 10" key="1">
    <citation type="submission" date="2016-03" db="EMBL/GenBank/DDBJ databases">
        <authorList>
            <person name="Devillers H."/>
        </authorList>
    </citation>
    <scope>NUCLEOTIDE SEQUENCE [LARGE SCALE GENOMIC DNA]</scope>
    <source>
        <strain evidence="9">CBS 6772</strain>
    </source>
</reference>
<dbReference type="GO" id="GO:0000435">
    <property type="term" value="P:positive regulation of transcription from RNA polymerase II promoter by galactose"/>
    <property type="evidence" value="ECO:0007669"/>
    <property type="project" value="TreeGrafter"/>
</dbReference>
<dbReference type="SMART" id="SM00906">
    <property type="entry name" value="Fungal_trans"/>
    <property type="match status" value="1"/>
</dbReference>
<evidence type="ECO:0000313" key="9">
    <source>
        <dbReference type="EMBL" id="SCW04515.1"/>
    </source>
</evidence>
<keyword evidence="6" id="KW-0539">Nucleus</keyword>
<dbReference type="CDD" id="cd12148">
    <property type="entry name" value="fungal_TF_MHR"/>
    <property type="match status" value="1"/>
</dbReference>
<evidence type="ECO:0000256" key="2">
    <source>
        <dbReference type="ARBA" id="ARBA00022833"/>
    </source>
</evidence>
<dbReference type="PANTHER" id="PTHR47424">
    <property type="entry name" value="REGULATORY PROTEIN GAL4"/>
    <property type="match status" value="1"/>
</dbReference>
<dbReference type="EMBL" id="LT598491">
    <property type="protein sequence ID" value="SCW04515.1"/>
    <property type="molecule type" value="Genomic_DNA"/>
</dbReference>
<keyword evidence="1" id="KW-0479">Metal-binding</keyword>
<evidence type="ECO:0000256" key="4">
    <source>
        <dbReference type="ARBA" id="ARBA00023125"/>
    </source>
</evidence>
<dbReference type="AlphaFoldDB" id="A0A1G4MKT2"/>
<feature type="domain" description="Zn(2)-C6 fungal-type" evidence="8">
    <location>
        <begin position="29"/>
        <end position="58"/>
    </location>
</feature>
<keyword evidence="5" id="KW-0804">Transcription</keyword>
<dbReference type="InterPro" id="IPR001138">
    <property type="entry name" value="Zn2Cys6_DnaBD"/>
</dbReference>
<dbReference type="Pfam" id="PF04082">
    <property type="entry name" value="Fungal_trans"/>
    <property type="match status" value="1"/>
</dbReference>
<accession>A0A1G4MKT2</accession>
<keyword evidence="10" id="KW-1185">Reference proteome</keyword>
<keyword evidence="4" id="KW-0238">DNA-binding</keyword>
<dbReference type="PROSITE" id="PS50048">
    <property type="entry name" value="ZN2_CY6_FUNGAL_2"/>
    <property type="match status" value="1"/>
</dbReference>